<evidence type="ECO:0000256" key="1">
    <source>
        <dbReference type="SAM" id="MobiDB-lite"/>
    </source>
</evidence>
<keyword evidence="3" id="KW-1185">Reference proteome</keyword>
<dbReference type="AlphaFoldDB" id="A0A2U1LYX8"/>
<organism evidence="2 3">
    <name type="scientific">Artemisia annua</name>
    <name type="common">Sweet wormwood</name>
    <dbReference type="NCBI Taxonomy" id="35608"/>
    <lineage>
        <taxon>Eukaryota</taxon>
        <taxon>Viridiplantae</taxon>
        <taxon>Streptophyta</taxon>
        <taxon>Embryophyta</taxon>
        <taxon>Tracheophyta</taxon>
        <taxon>Spermatophyta</taxon>
        <taxon>Magnoliopsida</taxon>
        <taxon>eudicotyledons</taxon>
        <taxon>Gunneridae</taxon>
        <taxon>Pentapetalae</taxon>
        <taxon>asterids</taxon>
        <taxon>campanulids</taxon>
        <taxon>Asterales</taxon>
        <taxon>Asteraceae</taxon>
        <taxon>Asteroideae</taxon>
        <taxon>Anthemideae</taxon>
        <taxon>Artemisiinae</taxon>
        <taxon>Artemisia</taxon>
    </lineage>
</organism>
<proteinExistence type="predicted"/>
<protein>
    <submittedName>
        <fullName evidence="2">Uncharacterized protein</fullName>
    </submittedName>
</protein>
<comment type="caution">
    <text evidence="2">The sequence shown here is derived from an EMBL/GenBank/DDBJ whole genome shotgun (WGS) entry which is preliminary data.</text>
</comment>
<sequence length="150" mass="16236">MSSKPDIIEISSDSTSSDELMSPPPWNLPHNYSNLVNKKTKKKVYDSTSSSDLSSMPSFVSSYHSSSEDDQAQTKSPKKCTSSVSSKGISDRAVSKKGTSFAHVQTHLPSIPGKRLIVLRLANEHIWAGIKGKGKKSMPDTKGKGKRSIG</sequence>
<feature type="compositionally biased region" description="Polar residues" evidence="1">
    <location>
        <begin position="73"/>
        <end position="88"/>
    </location>
</feature>
<gene>
    <name evidence="2" type="ORF">CTI12_AA437750</name>
</gene>
<feature type="region of interest" description="Disordered" evidence="1">
    <location>
        <begin position="1"/>
        <end position="106"/>
    </location>
</feature>
<evidence type="ECO:0000313" key="2">
    <source>
        <dbReference type="EMBL" id="PWA54222.1"/>
    </source>
</evidence>
<feature type="compositionally biased region" description="Low complexity" evidence="1">
    <location>
        <begin position="47"/>
        <end position="62"/>
    </location>
</feature>
<feature type="region of interest" description="Disordered" evidence="1">
    <location>
        <begin position="130"/>
        <end position="150"/>
    </location>
</feature>
<name>A0A2U1LYX8_ARTAN</name>
<dbReference type="EMBL" id="PKPP01007144">
    <property type="protein sequence ID" value="PWA54222.1"/>
    <property type="molecule type" value="Genomic_DNA"/>
</dbReference>
<evidence type="ECO:0000313" key="3">
    <source>
        <dbReference type="Proteomes" id="UP000245207"/>
    </source>
</evidence>
<reference evidence="2 3" key="1">
    <citation type="journal article" date="2018" name="Mol. Plant">
        <title>The genome of Artemisia annua provides insight into the evolution of Asteraceae family and artemisinin biosynthesis.</title>
        <authorList>
            <person name="Shen Q."/>
            <person name="Zhang L."/>
            <person name="Liao Z."/>
            <person name="Wang S."/>
            <person name="Yan T."/>
            <person name="Shi P."/>
            <person name="Liu M."/>
            <person name="Fu X."/>
            <person name="Pan Q."/>
            <person name="Wang Y."/>
            <person name="Lv Z."/>
            <person name="Lu X."/>
            <person name="Zhang F."/>
            <person name="Jiang W."/>
            <person name="Ma Y."/>
            <person name="Chen M."/>
            <person name="Hao X."/>
            <person name="Li L."/>
            <person name="Tang Y."/>
            <person name="Lv G."/>
            <person name="Zhou Y."/>
            <person name="Sun X."/>
            <person name="Brodelius P.E."/>
            <person name="Rose J.K.C."/>
            <person name="Tang K."/>
        </authorList>
    </citation>
    <scope>NUCLEOTIDE SEQUENCE [LARGE SCALE GENOMIC DNA]</scope>
    <source>
        <strain evidence="3">cv. Huhao1</strain>
        <tissue evidence="2">Leaf</tissue>
    </source>
</reference>
<accession>A0A2U1LYX8</accession>
<dbReference type="Proteomes" id="UP000245207">
    <property type="component" value="Unassembled WGS sequence"/>
</dbReference>
<feature type="compositionally biased region" description="Low complexity" evidence="1">
    <location>
        <begin position="8"/>
        <end position="19"/>
    </location>
</feature>